<gene>
    <name evidence="1" type="ORF">NUW58_g57</name>
</gene>
<proteinExistence type="predicted"/>
<dbReference type="EMBL" id="JAPDGR010000004">
    <property type="protein sequence ID" value="KAJ2999262.1"/>
    <property type="molecule type" value="Genomic_DNA"/>
</dbReference>
<evidence type="ECO:0000313" key="2">
    <source>
        <dbReference type="Proteomes" id="UP001143856"/>
    </source>
</evidence>
<keyword evidence="2" id="KW-1185">Reference proteome</keyword>
<comment type="caution">
    <text evidence="1">The sequence shown here is derived from an EMBL/GenBank/DDBJ whole genome shotgun (WGS) entry which is preliminary data.</text>
</comment>
<name>A0ACC1PSA6_9PEZI</name>
<accession>A0ACC1PSA6</accession>
<organism evidence="1 2">
    <name type="scientific">Xylaria curta</name>
    <dbReference type="NCBI Taxonomy" id="42375"/>
    <lineage>
        <taxon>Eukaryota</taxon>
        <taxon>Fungi</taxon>
        <taxon>Dikarya</taxon>
        <taxon>Ascomycota</taxon>
        <taxon>Pezizomycotina</taxon>
        <taxon>Sordariomycetes</taxon>
        <taxon>Xylariomycetidae</taxon>
        <taxon>Xylariales</taxon>
        <taxon>Xylariaceae</taxon>
        <taxon>Xylaria</taxon>
    </lineage>
</organism>
<dbReference type="Proteomes" id="UP001143856">
    <property type="component" value="Unassembled WGS sequence"/>
</dbReference>
<sequence>MFANQRNLNSENFTSLHKRTRWTTLKTTVDPKDSPNTLRLSTESSTQIKAPQSSDAIHPGQDKPALQISLQAPSTCRLCHRELNIRFTCIDCSVNFCFTCRMLHFTGHTIVEEAVTNNVSVRDDISLRNNISVGDDVGDPESGNTNPNKNDNKFDDIKDMLPVTWRKDFERMMEEVMTRAATKAAIKAAPKILKRLGRRSEDQCQLPIITLPFVGFTIYAVFSVPIIQSIQKQHKAFAFQPIQARFSVKLCGASKDAYKILQRDMNQEDGEYGAIFSAMHRALNPGGLLNEMNIVSADRVREAINDIRSGTKIKLDEWLRHQVTLATTDAVYGPHNPFQDKKVQNAFWAFERAIPSLIFLPKWLAPQGVRNRKVVADAFQRYFLSGYHENASALVKDFYAAECSYGFSQSDRSLFEVGNAIAILANTYAAVFWLVFYVFSDSKALQRVRNEVSNIISTIVEGVDGTQTPRHILDMTKVNSHCPFLVSTFRETIRLHSFGISLREVCKDTVLDNTYCLKQGATIIMPTISIHTDPRIWGPDALSFKYDRFLSIGDAIGIRNEKVSPAAFRSFGGGTTLCPGRHFATTQIMVWISMLVMRFDLEPISGRPDHDIEVKFTPRCRYKDGIWDVRVATSEAIPSVTVEDLTRKPVLNAVAFEMAKAISDVRLYFDLYPRYDFEKVAGQGGSGIALCFRDKEANPTEFPRFIVKATHIGDGRETIAEATWLEVCPGHALSEEGVLTTVQRLRWAEHIVTPIKLNIDPLQYPRRENNRPIPFNKPYLIVEYLENGTLMDFLSRRRGANLGRLPNRVLWAFFLCLTRACVAMANPAPPIPNPNTPKDKRREALPHSPIPRPAGNLVHGDMNLGNLMFGDRPHRLISQQQQQWDAEHGSIPILKLIDFGEAYEATSPEVLPQNMAYDRKLNLEARMQHDLQQLQLMRGSPVDGRDQISSVGIDKNILEIGIIPINVHLSKIEHFILTRSCLKPQVMGRLVTNDFTNPRERVLRELMIELANDIAAVQNPNLDSDLFWLTARCLACNSNLRPRLSQLLDILNYYIKNKAYQGRAEESNMDIDSMIEKFIYDVDVGVASDNPIVLS</sequence>
<reference evidence="1" key="1">
    <citation type="submission" date="2022-10" db="EMBL/GenBank/DDBJ databases">
        <title>Genome Sequence of Xylaria curta.</title>
        <authorList>
            <person name="Buettner E."/>
        </authorList>
    </citation>
    <scope>NUCLEOTIDE SEQUENCE</scope>
    <source>
        <strain evidence="1">Babe10</strain>
    </source>
</reference>
<protein>
    <submittedName>
        <fullName evidence="1">Uncharacterized protein</fullName>
    </submittedName>
</protein>
<evidence type="ECO:0000313" key="1">
    <source>
        <dbReference type="EMBL" id="KAJ2999262.1"/>
    </source>
</evidence>